<gene>
    <name evidence="3" type="ORF">SORBI_3006G019700</name>
</gene>
<dbReference type="Gene3D" id="3.30.559.10">
    <property type="entry name" value="Chloramphenicol acetyltransferase-like domain"/>
    <property type="match status" value="2"/>
</dbReference>
<feature type="compositionally biased region" description="Acidic residues" evidence="2">
    <location>
        <begin position="352"/>
        <end position="373"/>
    </location>
</feature>
<dbReference type="eggNOG" id="ENOG502SK9M">
    <property type="taxonomic scope" value="Eukaryota"/>
</dbReference>
<accession>A0A1B6PJL0</accession>
<keyword evidence="4" id="KW-1185">Reference proteome</keyword>
<dbReference type="InterPro" id="IPR023213">
    <property type="entry name" value="CAT-like_dom_sf"/>
</dbReference>
<dbReference type="Gramene" id="KXG25836">
    <property type="protein sequence ID" value="KXG25836"/>
    <property type="gene ID" value="SORBI_3006G019700"/>
</dbReference>
<sequence>MSSTGLMSTIVVTKSSPVVVFPATSPSTATPTTVKHIKLSSFDKALAFSPFTSFLVFDHAIHEPAETVRSALSRALVHYFPVAGRAVVDADDGGGVLRISCTGEGVLFVSASANCSLDDVKLFDPPFADLLRELAVVYPEESCRQSDPLLLVQVTEFSCGGYVVGTTWNHALADGTGMAQFLHAVGDLARGLPQPSAVLPVSCGDDDDSLPELPPLVTFIEKMMVTLQPQGLVYQDITVPWKLVDRIRSDFAAAGHDEEPCTVFEAVVAVLWQCRTRVVMSDSDPDAPAPLVFAANVRRHVGARDGYFGNCVTSAVTIPRSGEVANGDIKDVVKLIKRAKQGIPSQFIKNNDDDDDSAAANGEEEEEEEEEEGGGGLHYRQADYYSAPTATTMIEQLGGVLFGYNAFYVSSWRNLGFDAADMGGGTPARVMCHVELTAVPNCVACVPCRGKDGANVLALCVREEHVDAFLAALQNFVM</sequence>
<protein>
    <submittedName>
        <fullName evidence="3">Uncharacterized protein</fullName>
    </submittedName>
</protein>
<proteinExistence type="inferred from homology"/>
<dbReference type="Proteomes" id="UP000000768">
    <property type="component" value="Chromosome 6"/>
</dbReference>
<dbReference type="PANTHER" id="PTHR31147">
    <property type="entry name" value="ACYL TRANSFERASE 4"/>
    <property type="match status" value="1"/>
</dbReference>
<evidence type="ECO:0000256" key="2">
    <source>
        <dbReference type="SAM" id="MobiDB-lite"/>
    </source>
</evidence>
<dbReference type="InParanoid" id="A0A1B6PJL0"/>
<dbReference type="InterPro" id="IPR050898">
    <property type="entry name" value="Plant_acyltransferase"/>
</dbReference>
<dbReference type="AlphaFoldDB" id="A0A1B6PJL0"/>
<comment type="similarity">
    <text evidence="1">Belongs to the plant acyltransferase family.</text>
</comment>
<evidence type="ECO:0000313" key="4">
    <source>
        <dbReference type="Proteomes" id="UP000000768"/>
    </source>
</evidence>
<evidence type="ECO:0000313" key="3">
    <source>
        <dbReference type="EMBL" id="KXG25836.1"/>
    </source>
</evidence>
<evidence type="ECO:0000256" key="1">
    <source>
        <dbReference type="ARBA" id="ARBA00009861"/>
    </source>
</evidence>
<name>A0A1B6PJL0_SORBI</name>
<reference evidence="3 4" key="1">
    <citation type="journal article" date="2009" name="Nature">
        <title>The Sorghum bicolor genome and the diversification of grasses.</title>
        <authorList>
            <person name="Paterson A.H."/>
            <person name="Bowers J.E."/>
            <person name="Bruggmann R."/>
            <person name="Dubchak I."/>
            <person name="Grimwood J."/>
            <person name="Gundlach H."/>
            <person name="Haberer G."/>
            <person name="Hellsten U."/>
            <person name="Mitros T."/>
            <person name="Poliakov A."/>
            <person name="Schmutz J."/>
            <person name="Spannagl M."/>
            <person name="Tang H."/>
            <person name="Wang X."/>
            <person name="Wicker T."/>
            <person name="Bharti A.K."/>
            <person name="Chapman J."/>
            <person name="Feltus F.A."/>
            <person name="Gowik U."/>
            <person name="Grigoriev I.V."/>
            <person name="Lyons E."/>
            <person name="Maher C.A."/>
            <person name="Martis M."/>
            <person name="Narechania A."/>
            <person name="Otillar R.P."/>
            <person name="Penning B.W."/>
            <person name="Salamov A.A."/>
            <person name="Wang Y."/>
            <person name="Zhang L."/>
            <person name="Carpita N.C."/>
            <person name="Freeling M."/>
            <person name="Gingle A.R."/>
            <person name="Hash C.T."/>
            <person name="Keller B."/>
            <person name="Klein P."/>
            <person name="Kresovich S."/>
            <person name="McCann M.C."/>
            <person name="Ming R."/>
            <person name="Peterson D.G."/>
            <person name="Mehboob-ur-Rahman"/>
            <person name="Ware D."/>
            <person name="Westhoff P."/>
            <person name="Mayer K.F."/>
            <person name="Messing J."/>
            <person name="Rokhsar D.S."/>
        </authorList>
    </citation>
    <scope>NUCLEOTIDE SEQUENCE [LARGE SCALE GENOMIC DNA]</scope>
    <source>
        <strain evidence="4">cv. BTx623</strain>
    </source>
</reference>
<organism evidence="3 4">
    <name type="scientific">Sorghum bicolor</name>
    <name type="common">Sorghum</name>
    <name type="synonym">Sorghum vulgare</name>
    <dbReference type="NCBI Taxonomy" id="4558"/>
    <lineage>
        <taxon>Eukaryota</taxon>
        <taxon>Viridiplantae</taxon>
        <taxon>Streptophyta</taxon>
        <taxon>Embryophyta</taxon>
        <taxon>Tracheophyta</taxon>
        <taxon>Spermatophyta</taxon>
        <taxon>Magnoliopsida</taxon>
        <taxon>Liliopsida</taxon>
        <taxon>Poales</taxon>
        <taxon>Poaceae</taxon>
        <taxon>PACMAD clade</taxon>
        <taxon>Panicoideae</taxon>
        <taxon>Andropogonodae</taxon>
        <taxon>Andropogoneae</taxon>
        <taxon>Sorghinae</taxon>
        <taxon>Sorghum</taxon>
    </lineage>
</organism>
<reference evidence="4" key="2">
    <citation type="journal article" date="2018" name="Plant J.">
        <title>The Sorghum bicolor reference genome: improved assembly, gene annotations, a transcriptome atlas, and signatures of genome organization.</title>
        <authorList>
            <person name="McCormick R.F."/>
            <person name="Truong S.K."/>
            <person name="Sreedasyam A."/>
            <person name="Jenkins J."/>
            <person name="Shu S."/>
            <person name="Sims D."/>
            <person name="Kennedy M."/>
            <person name="Amirebrahimi M."/>
            <person name="Weers B.D."/>
            <person name="McKinley B."/>
            <person name="Mattison A."/>
            <person name="Morishige D.T."/>
            <person name="Grimwood J."/>
            <person name="Schmutz J."/>
            <person name="Mullet J.E."/>
        </authorList>
    </citation>
    <scope>NUCLEOTIDE SEQUENCE [LARGE SCALE GENOMIC DNA]</scope>
    <source>
        <strain evidence="4">cv. BTx623</strain>
    </source>
</reference>
<dbReference type="PANTHER" id="PTHR31147:SF8">
    <property type="entry name" value="OS04G0194466 PROTEIN"/>
    <property type="match status" value="1"/>
</dbReference>
<dbReference type="Pfam" id="PF02458">
    <property type="entry name" value="Transferase"/>
    <property type="match status" value="1"/>
</dbReference>
<dbReference type="OMA" id="HIFTNGI"/>
<dbReference type="OrthoDB" id="632962at2759"/>
<dbReference type="GO" id="GO:0016747">
    <property type="term" value="F:acyltransferase activity, transferring groups other than amino-acyl groups"/>
    <property type="evidence" value="ECO:0007669"/>
    <property type="project" value="UniProtKB-ARBA"/>
</dbReference>
<feature type="region of interest" description="Disordered" evidence="2">
    <location>
        <begin position="346"/>
        <end position="378"/>
    </location>
</feature>
<dbReference type="EMBL" id="CM000765">
    <property type="protein sequence ID" value="KXG25836.1"/>
    <property type="molecule type" value="Genomic_DNA"/>
</dbReference>